<keyword evidence="1" id="KW-0175">Coiled coil</keyword>
<comment type="caution">
    <text evidence="5">The sequence shown here is derived from an EMBL/GenBank/DDBJ whole genome shotgun (WGS) entry which is preliminary data.</text>
</comment>
<proteinExistence type="predicted"/>
<evidence type="ECO:0000259" key="4">
    <source>
        <dbReference type="Pfam" id="PF20428"/>
    </source>
</evidence>
<dbReference type="Pfam" id="PF20428">
    <property type="entry name" value="Sey1_3HB"/>
    <property type="match status" value="2"/>
</dbReference>
<evidence type="ECO:0000313" key="6">
    <source>
        <dbReference type="Proteomes" id="UP001479436"/>
    </source>
</evidence>
<evidence type="ECO:0000256" key="3">
    <source>
        <dbReference type="SAM" id="Phobius"/>
    </source>
</evidence>
<keyword evidence="6" id="KW-1185">Reference proteome</keyword>
<sequence length="392" mass="45304">MDKLNSQLHILYLGQLKNLHRKAVAMFTESLKEKLKGDNYDFGAIVSNSKMEAETYFKDNAKSVTLSETSWSFEEETAQLDQSLEEIAQTQKRDEMKKLINTLEKHIRNELNETVPILLTSAKPDMWEKSLEAFKTVTEDAEEKLAKRAGCFNSDDVEMKSSIQSLRVRSWEIFCQKIKDETADHLMILKLRNRLEESFRYDPEGLPRVWKPEDDMDGFFKKAKEQAIQMLPLFTKIDIREAAFEPELYFPDGYDIGSTLTILSNAKQQDLLSRFKKEADALFLEAKRSIVATTARVPYWVVILLMILGWNEFVSIVWLLTNPIYLVLTIMIGITSYVVYALNLVGPLNQVLNMIWNEVSRQIQASLSQPTLNQPHRTKPRTEDEIEMTSKN</sequence>
<evidence type="ECO:0000313" key="5">
    <source>
        <dbReference type="EMBL" id="KAK9763513.1"/>
    </source>
</evidence>
<evidence type="ECO:0000256" key="1">
    <source>
        <dbReference type="SAM" id="Coils"/>
    </source>
</evidence>
<dbReference type="PANTHER" id="PTHR45923:SF2">
    <property type="entry name" value="PROTEIN SEY1"/>
    <property type="match status" value="1"/>
</dbReference>
<reference evidence="5 6" key="1">
    <citation type="submission" date="2023-04" db="EMBL/GenBank/DDBJ databases">
        <title>Genome of Basidiobolus ranarum AG-B5.</title>
        <authorList>
            <person name="Stajich J.E."/>
            <person name="Carter-House D."/>
            <person name="Gryganskyi A."/>
        </authorList>
    </citation>
    <scope>NUCLEOTIDE SEQUENCE [LARGE SCALE GENOMIC DNA]</scope>
    <source>
        <strain evidence="5 6">AG-B5</strain>
    </source>
</reference>
<dbReference type="Proteomes" id="UP001479436">
    <property type="component" value="Unassembled WGS sequence"/>
</dbReference>
<organism evidence="5 6">
    <name type="scientific">Basidiobolus ranarum</name>
    <dbReference type="NCBI Taxonomy" id="34480"/>
    <lineage>
        <taxon>Eukaryota</taxon>
        <taxon>Fungi</taxon>
        <taxon>Fungi incertae sedis</taxon>
        <taxon>Zoopagomycota</taxon>
        <taxon>Entomophthoromycotina</taxon>
        <taxon>Basidiobolomycetes</taxon>
        <taxon>Basidiobolales</taxon>
        <taxon>Basidiobolaceae</taxon>
        <taxon>Basidiobolus</taxon>
    </lineage>
</organism>
<gene>
    <name evidence="5" type="primary">SEY1_3</name>
    <name evidence="5" type="ORF">K7432_009724</name>
</gene>
<accession>A0ABR2WPS2</accession>
<keyword evidence="3" id="KW-0472">Membrane</keyword>
<feature type="compositionally biased region" description="Basic and acidic residues" evidence="2">
    <location>
        <begin position="380"/>
        <end position="392"/>
    </location>
</feature>
<feature type="coiled-coil region" evidence="1">
    <location>
        <begin position="73"/>
        <end position="113"/>
    </location>
</feature>
<evidence type="ECO:0000256" key="2">
    <source>
        <dbReference type="SAM" id="MobiDB-lite"/>
    </source>
</evidence>
<feature type="domain" description="Sey1/RHD3-like three-helix bundle" evidence="4">
    <location>
        <begin position="2"/>
        <end position="245"/>
    </location>
</feature>
<keyword evidence="3" id="KW-0812">Transmembrane</keyword>
<feature type="domain" description="Sey1/RHD3-like three-helix bundle" evidence="4">
    <location>
        <begin position="260"/>
        <end position="355"/>
    </location>
</feature>
<feature type="transmembrane region" description="Helical" evidence="3">
    <location>
        <begin position="297"/>
        <end position="318"/>
    </location>
</feature>
<dbReference type="InterPro" id="IPR046758">
    <property type="entry name" value="Sey1/RHD3-like_3HB"/>
</dbReference>
<feature type="region of interest" description="Disordered" evidence="2">
    <location>
        <begin position="370"/>
        <end position="392"/>
    </location>
</feature>
<feature type="transmembrane region" description="Helical" evidence="3">
    <location>
        <begin position="324"/>
        <end position="345"/>
    </location>
</feature>
<protein>
    <submittedName>
        <fullName evidence="5">Dynamin-like GTPase that mediates homotypic ER fusion</fullName>
    </submittedName>
</protein>
<dbReference type="InterPro" id="IPR008803">
    <property type="entry name" value="RHD3/Sey1"/>
</dbReference>
<dbReference type="EMBL" id="JASJQH010000620">
    <property type="protein sequence ID" value="KAK9763513.1"/>
    <property type="molecule type" value="Genomic_DNA"/>
</dbReference>
<name>A0ABR2WPS2_9FUNG</name>
<keyword evidence="3" id="KW-1133">Transmembrane helix</keyword>
<dbReference type="PANTHER" id="PTHR45923">
    <property type="entry name" value="PROTEIN SEY1"/>
    <property type="match status" value="1"/>
</dbReference>